<dbReference type="GO" id="GO:0003700">
    <property type="term" value="F:DNA-binding transcription factor activity"/>
    <property type="evidence" value="ECO:0007669"/>
    <property type="project" value="InterPro"/>
</dbReference>
<evidence type="ECO:0000259" key="5">
    <source>
        <dbReference type="PROSITE" id="PS50937"/>
    </source>
</evidence>
<evidence type="ECO:0000313" key="6">
    <source>
        <dbReference type="EMBL" id="PWJ30928.1"/>
    </source>
</evidence>
<keyword evidence="4" id="KW-0812">Transmembrane</keyword>
<dbReference type="SUPFAM" id="SSF46955">
    <property type="entry name" value="Putative DNA-binding domain"/>
    <property type="match status" value="1"/>
</dbReference>
<evidence type="ECO:0000256" key="3">
    <source>
        <dbReference type="ARBA" id="ARBA00023163"/>
    </source>
</evidence>
<dbReference type="Gene3D" id="1.10.1660.10">
    <property type="match status" value="1"/>
</dbReference>
<dbReference type="OrthoDB" id="122388at2"/>
<name>A0A2Y9BB12_9FIRM</name>
<dbReference type="InterPro" id="IPR047057">
    <property type="entry name" value="MerR_fam"/>
</dbReference>
<dbReference type="Pfam" id="PF13411">
    <property type="entry name" value="MerR_1"/>
    <property type="match status" value="1"/>
</dbReference>
<dbReference type="PANTHER" id="PTHR30204:SF94">
    <property type="entry name" value="HEAVY METAL-DEPENDENT TRANSCRIPTIONAL REGULATOR HI_0293-RELATED"/>
    <property type="match status" value="1"/>
</dbReference>
<evidence type="ECO:0000256" key="1">
    <source>
        <dbReference type="ARBA" id="ARBA00023015"/>
    </source>
</evidence>
<keyword evidence="2 6" id="KW-0238">DNA-binding</keyword>
<keyword evidence="3" id="KW-0804">Transcription</keyword>
<evidence type="ECO:0000313" key="7">
    <source>
        <dbReference type="Proteomes" id="UP000245845"/>
    </source>
</evidence>
<feature type="transmembrane region" description="Helical" evidence="4">
    <location>
        <begin position="338"/>
        <end position="359"/>
    </location>
</feature>
<dbReference type="RefSeq" id="WP_109730541.1">
    <property type="nucleotide sequence ID" value="NZ_BAAACK010000004.1"/>
</dbReference>
<evidence type="ECO:0000256" key="2">
    <source>
        <dbReference type="ARBA" id="ARBA00023125"/>
    </source>
</evidence>
<feature type="transmembrane region" description="Helical" evidence="4">
    <location>
        <begin position="308"/>
        <end position="326"/>
    </location>
</feature>
<keyword evidence="1" id="KW-0805">Transcription regulation</keyword>
<sequence length="372" mass="42811">MKIKDVERAVGITSANIRFYEKEGLIAPRRNNDNNYREYTKEDVERLQQIKFLRVLGVSVQDLRLLFQGEYELDEIIQKRQEEMEKEAEHLHELQEVCNTILRTGVDLDHLNFSILDEKSAGIRDRLEQVLYEDAAEVEITKQEYYRYIWKWLAAALLLDAVLCYLFSGVMEKILLMGSAEVHLGPSMTYLARDFWIVPVLILLAVFTALSTIWTAKMWALYMNFILAALELPLFVFTLKWIVDKDLSGIRFKSAGLFAAAALFVVIFGLCLDRFEKMDRNCGYGALGALVYSGGIGLLYYFNVKDWVYWSVLLLAFLMYISVTTVMGSRDRISYTKFAGIVTAINTVNFVAVMIAAYGNTKSWRRDGKVFR</sequence>
<accession>A0A2Y9BB12</accession>
<gene>
    <name evidence="6" type="ORF">A8806_103337</name>
</gene>
<dbReference type="CDD" id="cd00592">
    <property type="entry name" value="HTH_MerR-like"/>
    <property type="match status" value="1"/>
</dbReference>
<comment type="caution">
    <text evidence="6">The sequence shown here is derived from an EMBL/GenBank/DDBJ whole genome shotgun (WGS) entry which is preliminary data.</text>
</comment>
<feature type="domain" description="HTH merR-type" evidence="5">
    <location>
        <begin position="1"/>
        <end position="69"/>
    </location>
</feature>
<keyword evidence="7" id="KW-1185">Reference proteome</keyword>
<feature type="transmembrane region" description="Helical" evidence="4">
    <location>
        <begin position="152"/>
        <end position="175"/>
    </location>
</feature>
<feature type="transmembrane region" description="Helical" evidence="4">
    <location>
        <begin position="221"/>
        <end position="243"/>
    </location>
</feature>
<dbReference type="PANTHER" id="PTHR30204">
    <property type="entry name" value="REDOX-CYCLING DRUG-SENSING TRANSCRIPTIONAL ACTIVATOR SOXR"/>
    <property type="match status" value="1"/>
</dbReference>
<dbReference type="Proteomes" id="UP000245845">
    <property type="component" value="Unassembled WGS sequence"/>
</dbReference>
<dbReference type="InterPro" id="IPR009061">
    <property type="entry name" value="DNA-bd_dom_put_sf"/>
</dbReference>
<proteinExistence type="predicted"/>
<dbReference type="PROSITE" id="PS50937">
    <property type="entry name" value="HTH_MERR_2"/>
    <property type="match status" value="1"/>
</dbReference>
<dbReference type="GO" id="GO:0003677">
    <property type="term" value="F:DNA binding"/>
    <property type="evidence" value="ECO:0007669"/>
    <property type="project" value="UniProtKB-KW"/>
</dbReference>
<reference evidence="6 7" key="1">
    <citation type="submission" date="2018-05" db="EMBL/GenBank/DDBJ databases">
        <title>The Hungate 1000. A catalogue of reference genomes from the rumen microbiome.</title>
        <authorList>
            <person name="Kelly W."/>
        </authorList>
    </citation>
    <scope>NUCLEOTIDE SEQUENCE [LARGE SCALE GENOMIC DNA]</scope>
    <source>
        <strain evidence="6 7">NLAE-zl-C242</strain>
    </source>
</reference>
<organism evidence="6 7">
    <name type="scientific">Faecalicatena orotica</name>
    <dbReference type="NCBI Taxonomy" id="1544"/>
    <lineage>
        <taxon>Bacteria</taxon>
        <taxon>Bacillati</taxon>
        <taxon>Bacillota</taxon>
        <taxon>Clostridia</taxon>
        <taxon>Lachnospirales</taxon>
        <taxon>Lachnospiraceae</taxon>
        <taxon>Faecalicatena</taxon>
    </lineage>
</organism>
<dbReference type="InterPro" id="IPR000551">
    <property type="entry name" value="MerR-type_HTH_dom"/>
</dbReference>
<dbReference type="AlphaFoldDB" id="A0A2Y9BB12"/>
<evidence type="ECO:0000256" key="4">
    <source>
        <dbReference type="SAM" id="Phobius"/>
    </source>
</evidence>
<keyword evidence="4" id="KW-1133">Transmembrane helix</keyword>
<keyword evidence="4" id="KW-0472">Membrane</keyword>
<protein>
    <submittedName>
        <fullName evidence="6">DNA-binding transcriptional MerR regulator</fullName>
    </submittedName>
</protein>
<dbReference type="SMART" id="SM00422">
    <property type="entry name" value="HTH_MERR"/>
    <property type="match status" value="1"/>
</dbReference>
<feature type="transmembrane region" description="Helical" evidence="4">
    <location>
        <begin position="195"/>
        <end position="214"/>
    </location>
</feature>
<dbReference type="EMBL" id="QGDL01000003">
    <property type="protein sequence ID" value="PWJ30928.1"/>
    <property type="molecule type" value="Genomic_DNA"/>
</dbReference>
<feature type="transmembrane region" description="Helical" evidence="4">
    <location>
        <begin position="284"/>
        <end position="302"/>
    </location>
</feature>
<feature type="transmembrane region" description="Helical" evidence="4">
    <location>
        <begin position="255"/>
        <end position="272"/>
    </location>
</feature>